<keyword evidence="1" id="KW-0812">Transmembrane</keyword>
<protein>
    <submittedName>
        <fullName evidence="3">FHA domain containing protein</fullName>
    </submittedName>
</protein>
<gene>
    <name evidence="3" type="ORF">OSCT_2933</name>
</gene>
<dbReference type="HOGENOM" id="CLU_131367_1_0_0"/>
<evidence type="ECO:0000313" key="4">
    <source>
        <dbReference type="Proteomes" id="UP000054010"/>
    </source>
</evidence>
<accession>E1IHY2</accession>
<dbReference type="AlphaFoldDB" id="E1IHY2"/>
<sequence length="153" mass="16784">MFDIANLSIGVILLLLRVSVVFLLYFFLWQVLRVVARDLHVGPATAPQAANPFGQLVVVSSGQTGIPVGKIFPLSPVTIIGRSTETDVALNDTFLSAEHARLSRQDAGWMLEDLHSTNGTYLNGFEVRDLTEVHDTDVIRVGRVELKVMLLAV</sequence>
<name>E1IHY2_9CHLR</name>
<reference evidence="3 4" key="1">
    <citation type="journal article" date="2011" name="J. Bacteriol.">
        <title>Draft genome sequence of the anoxygenic filamentous phototrophic bacterium Oscillochloris trichoides subsp. DG-6.</title>
        <authorList>
            <person name="Kuznetsov B.B."/>
            <person name="Ivanovsky R.N."/>
            <person name="Keppen O.I."/>
            <person name="Sukhacheva M.V."/>
            <person name="Bumazhkin B.K."/>
            <person name="Patutina E.O."/>
            <person name="Beletsky A.V."/>
            <person name="Mardanov A.V."/>
            <person name="Baslerov R.V."/>
            <person name="Panteleeva A.N."/>
            <person name="Kolganova T.V."/>
            <person name="Ravin N.V."/>
            <person name="Skryabin K.G."/>
        </authorList>
    </citation>
    <scope>NUCLEOTIDE SEQUENCE [LARGE SCALE GENOMIC DNA]</scope>
    <source>
        <strain evidence="3 4">DG-6</strain>
    </source>
</reference>
<comment type="caution">
    <text evidence="3">The sequence shown here is derived from an EMBL/GenBank/DDBJ whole genome shotgun (WGS) entry which is preliminary data.</text>
</comment>
<dbReference type="OrthoDB" id="9816434at2"/>
<proteinExistence type="predicted"/>
<dbReference type="STRING" id="765420.OSCT_2933"/>
<evidence type="ECO:0000313" key="3">
    <source>
        <dbReference type="EMBL" id="EFO79187.1"/>
    </source>
</evidence>
<dbReference type="SUPFAM" id="SSF49879">
    <property type="entry name" value="SMAD/FHA domain"/>
    <property type="match status" value="1"/>
</dbReference>
<evidence type="ECO:0000259" key="2">
    <source>
        <dbReference type="PROSITE" id="PS50006"/>
    </source>
</evidence>
<dbReference type="InterPro" id="IPR008984">
    <property type="entry name" value="SMAD_FHA_dom_sf"/>
</dbReference>
<dbReference type="Pfam" id="PF00498">
    <property type="entry name" value="FHA"/>
    <property type="match status" value="1"/>
</dbReference>
<feature type="transmembrane region" description="Helical" evidence="1">
    <location>
        <begin position="6"/>
        <end position="28"/>
    </location>
</feature>
<feature type="domain" description="FHA" evidence="2">
    <location>
        <begin position="78"/>
        <end position="127"/>
    </location>
</feature>
<dbReference type="eggNOG" id="COG1716">
    <property type="taxonomic scope" value="Bacteria"/>
</dbReference>
<keyword evidence="4" id="KW-1185">Reference proteome</keyword>
<dbReference type="InterPro" id="IPR000253">
    <property type="entry name" value="FHA_dom"/>
</dbReference>
<dbReference type="PROSITE" id="PS50006">
    <property type="entry name" value="FHA_DOMAIN"/>
    <property type="match status" value="1"/>
</dbReference>
<keyword evidence="1" id="KW-1133">Transmembrane helix</keyword>
<dbReference type="SMART" id="SM00240">
    <property type="entry name" value="FHA"/>
    <property type="match status" value="1"/>
</dbReference>
<dbReference type="EMBL" id="ADVR01000121">
    <property type="protein sequence ID" value="EFO79187.1"/>
    <property type="molecule type" value="Genomic_DNA"/>
</dbReference>
<organism evidence="3 4">
    <name type="scientific">Oscillochloris trichoides DG-6</name>
    <dbReference type="NCBI Taxonomy" id="765420"/>
    <lineage>
        <taxon>Bacteria</taxon>
        <taxon>Bacillati</taxon>
        <taxon>Chloroflexota</taxon>
        <taxon>Chloroflexia</taxon>
        <taxon>Chloroflexales</taxon>
        <taxon>Chloroflexineae</taxon>
        <taxon>Oscillochloridaceae</taxon>
        <taxon>Oscillochloris</taxon>
    </lineage>
</organism>
<dbReference type="CDD" id="cd00060">
    <property type="entry name" value="FHA"/>
    <property type="match status" value="1"/>
</dbReference>
<evidence type="ECO:0000256" key="1">
    <source>
        <dbReference type="SAM" id="Phobius"/>
    </source>
</evidence>
<dbReference type="Proteomes" id="UP000054010">
    <property type="component" value="Unassembled WGS sequence"/>
</dbReference>
<dbReference type="Gene3D" id="2.60.200.20">
    <property type="match status" value="1"/>
</dbReference>
<keyword evidence="1" id="KW-0472">Membrane</keyword>